<keyword evidence="3" id="KW-1185">Reference proteome</keyword>
<reference evidence="2 3" key="1">
    <citation type="submission" date="2020-08" db="EMBL/GenBank/DDBJ databases">
        <title>Genomic Encyclopedia of Type Strains, Phase III (KMG-III): the genomes of soil and plant-associated and newly described type strains.</title>
        <authorList>
            <person name="Whitman W."/>
        </authorList>
    </citation>
    <scope>NUCLEOTIDE SEQUENCE [LARGE SCALE GENOMIC DNA]</scope>
    <source>
        <strain evidence="2 3">CECT 8799</strain>
    </source>
</reference>
<evidence type="ECO:0000256" key="1">
    <source>
        <dbReference type="SAM" id="Coils"/>
    </source>
</evidence>
<dbReference type="GO" id="GO:0051301">
    <property type="term" value="P:cell division"/>
    <property type="evidence" value="ECO:0007669"/>
    <property type="project" value="UniProtKB-KW"/>
</dbReference>
<evidence type="ECO:0000313" key="3">
    <source>
        <dbReference type="Proteomes" id="UP000535937"/>
    </source>
</evidence>
<organism evidence="2 3">
    <name type="scientific">Microbulbifer rhizosphaerae</name>
    <dbReference type="NCBI Taxonomy" id="1562603"/>
    <lineage>
        <taxon>Bacteria</taxon>
        <taxon>Pseudomonadati</taxon>
        <taxon>Pseudomonadota</taxon>
        <taxon>Gammaproteobacteria</taxon>
        <taxon>Cellvibrionales</taxon>
        <taxon>Microbulbiferaceae</taxon>
        <taxon>Microbulbifer</taxon>
    </lineage>
</organism>
<evidence type="ECO:0000313" key="2">
    <source>
        <dbReference type="EMBL" id="MBB3062152.1"/>
    </source>
</evidence>
<keyword evidence="2" id="KW-0132">Cell division</keyword>
<dbReference type="RefSeq" id="WP_183461208.1">
    <property type="nucleotide sequence ID" value="NZ_JACHWZ010000014.1"/>
</dbReference>
<dbReference type="Pfam" id="PF20567">
    <property type="entry name" value="DUF6776"/>
    <property type="match status" value="1"/>
</dbReference>
<keyword evidence="1" id="KW-0175">Coiled coil</keyword>
<dbReference type="AlphaFoldDB" id="A0A7W4WEB4"/>
<comment type="caution">
    <text evidence="2">The sequence shown here is derived from an EMBL/GenBank/DDBJ whole genome shotgun (WGS) entry which is preliminary data.</text>
</comment>
<accession>A0A7W4WEB4</accession>
<feature type="coiled-coil region" evidence="1">
    <location>
        <begin position="54"/>
        <end position="116"/>
    </location>
</feature>
<sequence>MARKKVKGSKQYRMKVVPHRPFFGVFSVLGVALLVLATSAAAYFAGQHKMRLGLDRKTQAHEAAESHLDKLRRENEELRMRVATAEQSVAIGEQANEKVRAELVEKESLIAELRQEISFYRGIMAPADGSEGVSIGRFSISQTGDARRYQYKLLVQQSAARHNVVTGSATFTVVGTEAGQPKRYPLSTLSQQVDSESIPLRFKYFQNIEGELHLPPDFEPEGVELTLKSSARKGFNIERRYGWLVQKT</sequence>
<proteinExistence type="predicted"/>
<dbReference type="Proteomes" id="UP000535937">
    <property type="component" value="Unassembled WGS sequence"/>
</dbReference>
<name>A0A7W4WEB4_9GAMM</name>
<dbReference type="EMBL" id="JACHWZ010000014">
    <property type="protein sequence ID" value="MBB3062152.1"/>
    <property type="molecule type" value="Genomic_DNA"/>
</dbReference>
<dbReference type="InterPro" id="IPR046703">
    <property type="entry name" value="DUF6776"/>
</dbReference>
<protein>
    <submittedName>
        <fullName evidence="2">Cell division protein FtsB</fullName>
    </submittedName>
</protein>
<keyword evidence="2" id="KW-0131">Cell cycle</keyword>
<gene>
    <name evidence="2" type="ORF">FHS09_002997</name>
</gene>